<name>A0A853IVA2_9BURK</name>
<sequence>MATDLKAKLVVEAQATGQQELAGMAADVKNLAGESERSAQKQTTSHRRIADGVKSISAELALVRNAYIGLQGLMGVVHSVRGLTATADAVSNLQARIKLVTGEGQLFEEMWERVAQTAQRTNSDLGATGDLFSRIAAVGKDAGLSAQQAAEQSLAITESINQAVQLSGASAEASQAAVTQLIQGLQSGCCGVTSSTR</sequence>
<dbReference type="Pfam" id="PF20155">
    <property type="entry name" value="TMP_3"/>
    <property type="match status" value="1"/>
</dbReference>
<evidence type="ECO:0000259" key="1">
    <source>
        <dbReference type="Pfam" id="PF20155"/>
    </source>
</evidence>
<keyword evidence="3" id="KW-1185">Reference proteome</keyword>
<protein>
    <recommendedName>
        <fullName evidence="1">Tape measure protein N-terminal domain-containing protein</fullName>
    </recommendedName>
</protein>
<accession>A0A853IVA2</accession>
<comment type="caution">
    <text evidence="2">The sequence shown here is derived from an EMBL/GenBank/DDBJ whole genome shotgun (WGS) entry which is preliminary data.</text>
</comment>
<dbReference type="InterPro" id="IPR013491">
    <property type="entry name" value="Tape_meas_N"/>
</dbReference>
<reference evidence="2 3" key="1">
    <citation type="submission" date="2020-07" db="EMBL/GenBank/DDBJ databases">
        <authorList>
            <person name="Maaloum M."/>
        </authorList>
    </citation>
    <scope>NUCLEOTIDE SEQUENCE [LARGE SCALE GENOMIC DNA]</scope>
    <source>
        <strain evidence="2 3">GCS-AN-3</strain>
    </source>
</reference>
<organism evidence="2 3">
    <name type="scientific">Ottowia beijingensis</name>
    <dbReference type="NCBI Taxonomy" id="1207057"/>
    <lineage>
        <taxon>Bacteria</taxon>
        <taxon>Pseudomonadati</taxon>
        <taxon>Pseudomonadota</taxon>
        <taxon>Betaproteobacteria</taxon>
        <taxon>Burkholderiales</taxon>
        <taxon>Comamonadaceae</taxon>
        <taxon>Ottowia</taxon>
    </lineage>
</organism>
<feature type="domain" description="Tape measure protein N-terminal" evidence="1">
    <location>
        <begin position="82"/>
        <end position="188"/>
    </location>
</feature>
<evidence type="ECO:0000313" key="2">
    <source>
        <dbReference type="EMBL" id="NZA00870.1"/>
    </source>
</evidence>
<dbReference type="Proteomes" id="UP000589716">
    <property type="component" value="Unassembled WGS sequence"/>
</dbReference>
<dbReference type="EMBL" id="JACCKX010000001">
    <property type="protein sequence ID" value="NZA00870.1"/>
    <property type="molecule type" value="Genomic_DNA"/>
</dbReference>
<proteinExistence type="predicted"/>
<dbReference type="AlphaFoldDB" id="A0A853IVA2"/>
<evidence type="ECO:0000313" key="3">
    <source>
        <dbReference type="Proteomes" id="UP000589716"/>
    </source>
</evidence>
<gene>
    <name evidence="2" type="ORF">H0I39_02045</name>
</gene>